<sequence length="96" mass="11602">MCLVRALLLQHFDSLSGEAVSDREYIKRLHRILFYLRIILYDLLDKIERCLRKLKDQLRLNNTEGRPIVSWWSQYLVILKELNNINSEFFNNSEVF</sequence>
<proteinExistence type="predicted"/>
<evidence type="ECO:0000313" key="1">
    <source>
        <dbReference type="EMBL" id="KAK6773710.1"/>
    </source>
</evidence>
<dbReference type="Proteomes" id="UP001371456">
    <property type="component" value="Unassembled WGS sequence"/>
</dbReference>
<name>A0AAN8XZ57_SOLBU</name>
<gene>
    <name evidence="1" type="ORF">RDI58_028948</name>
</gene>
<keyword evidence="2" id="KW-1185">Reference proteome</keyword>
<comment type="caution">
    <text evidence="1">The sequence shown here is derived from an EMBL/GenBank/DDBJ whole genome shotgun (WGS) entry which is preliminary data.</text>
</comment>
<dbReference type="AlphaFoldDB" id="A0AAN8XZ57"/>
<evidence type="ECO:0000313" key="2">
    <source>
        <dbReference type="Proteomes" id="UP001371456"/>
    </source>
</evidence>
<protein>
    <submittedName>
        <fullName evidence="1">Uncharacterized protein</fullName>
    </submittedName>
</protein>
<accession>A0AAN8XZ57</accession>
<reference evidence="1 2" key="1">
    <citation type="submission" date="2024-02" db="EMBL/GenBank/DDBJ databases">
        <title>de novo genome assembly of Solanum bulbocastanum strain 11H21.</title>
        <authorList>
            <person name="Hosaka A.J."/>
        </authorList>
    </citation>
    <scope>NUCLEOTIDE SEQUENCE [LARGE SCALE GENOMIC DNA]</scope>
    <source>
        <tissue evidence="1">Young leaves</tissue>
    </source>
</reference>
<organism evidence="1 2">
    <name type="scientific">Solanum bulbocastanum</name>
    <name type="common">Wild potato</name>
    <dbReference type="NCBI Taxonomy" id="147425"/>
    <lineage>
        <taxon>Eukaryota</taxon>
        <taxon>Viridiplantae</taxon>
        <taxon>Streptophyta</taxon>
        <taxon>Embryophyta</taxon>
        <taxon>Tracheophyta</taxon>
        <taxon>Spermatophyta</taxon>
        <taxon>Magnoliopsida</taxon>
        <taxon>eudicotyledons</taxon>
        <taxon>Gunneridae</taxon>
        <taxon>Pentapetalae</taxon>
        <taxon>asterids</taxon>
        <taxon>lamiids</taxon>
        <taxon>Solanales</taxon>
        <taxon>Solanaceae</taxon>
        <taxon>Solanoideae</taxon>
        <taxon>Solaneae</taxon>
        <taxon>Solanum</taxon>
    </lineage>
</organism>
<dbReference type="EMBL" id="JBANQN010000012">
    <property type="protein sequence ID" value="KAK6773710.1"/>
    <property type="molecule type" value="Genomic_DNA"/>
</dbReference>